<dbReference type="OrthoDB" id="8546410at2"/>
<organism evidence="1 2">
    <name type="scientific">Falsibacillus pallidus</name>
    <dbReference type="NCBI Taxonomy" id="493781"/>
    <lineage>
        <taxon>Bacteria</taxon>
        <taxon>Bacillati</taxon>
        <taxon>Bacillota</taxon>
        <taxon>Bacilli</taxon>
        <taxon>Bacillales</taxon>
        <taxon>Bacillaceae</taxon>
        <taxon>Falsibacillus</taxon>
    </lineage>
</organism>
<sequence length="97" mass="11702">MMSYDDFMKLSEELKIDPKEYLPESFEEIFDEFDYNAEDVKKFSKKSLVTVRRWCHSGELKIQSKRPYICKGIDIKRKLFKDIYQQNIAPRLKDLIV</sequence>
<name>A0A370GQ17_9BACI</name>
<gene>
    <name evidence="1" type="ORF">DFR59_103126</name>
</gene>
<evidence type="ECO:0008006" key="3">
    <source>
        <dbReference type="Google" id="ProtNLM"/>
    </source>
</evidence>
<comment type="caution">
    <text evidence="1">The sequence shown here is derived from an EMBL/GenBank/DDBJ whole genome shotgun (WGS) entry which is preliminary data.</text>
</comment>
<dbReference type="Proteomes" id="UP000255326">
    <property type="component" value="Unassembled WGS sequence"/>
</dbReference>
<reference evidence="1 2" key="1">
    <citation type="submission" date="2018-07" db="EMBL/GenBank/DDBJ databases">
        <title>Genomic Encyclopedia of Type Strains, Phase IV (KMG-IV): sequencing the most valuable type-strain genomes for metagenomic binning, comparative biology and taxonomic classification.</title>
        <authorList>
            <person name="Goeker M."/>
        </authorList>
    </citation>
    <scope>NUCLEOTIDE SEQUENCE [LARGE SCALE GENOMIC DNA]</scope>
    <source>
        <strain evidence="1 2">DSM 25281</strain>
    </source>
</reference>
<keyword evidence="2" id="KW-1185">Reference proteome</keyword>
<protein>
    <recommendedName>
        <fullName evidence="3">Helix-turn-helix protein</fullName>
    </recommendedName>
</protein>
<accession>A0A370GQ17</accession>
<dbReference type="EMBL" id="QQAY01000003">
    <property type="protein sequence ID" value="RDI44063.1"/>
    <property type="molecule type" value="Genomic_DNA"/>
</dbReference>
<proteinExistence type="predicted"/>
<evidence type="ECO:0000313" key="1">
    <source>
        <dbReference type="EMBL" id="RDI44063.1"/>
    </source>
</evidence>
<dbReference type="RefSeq" id="WP_114744953.1">
    <property type="nucleotide sequence ID" value="NZ_QQAY01000003.1"/>
</dbReference>
<dbReference type="AlphaFoldDB" id="A0A370GQ17"/>
<evidence type="ECO:0000313" key="2">
    <source>
        <dbReference type="Proteomes" id="UP000255326"/>
    </source>
</evidence>